<protein>
    <submittedName>
        <fullName evidence="1">Uncharacterized protein</fullName>
    </submittedName>
</protein>
<evidence type="ECO:0000313" key="2">
    <source>
        <dbReference type="Proteomes" id="UP001064048"/>
    </source>
</evidence>
<reference evidence="1 2" key="1">
    <citation type="journal article" date="2022" name="Genome Biol. Evol.">
        <title>The Spruce Budworm Genome: Reconstructing the Evolutionary History of Antifreeze Proteins.</title>
        <authorList>
            <person name="Beliveau C."/>
            <person name="Gagne P."/>
            <person name="Picq S."/>
            <person name="Vernygora O."/>
            <person name="Keeling C.I."/>
            <person name="Pinkney K."/>
            <person name="Doucet D."/>
            <person name="Wen F."/>
            <person name="Johnston J.S."/>
            <person name="Maaroufi H."/>
            <person name="Boyle B."/>
            <person name="Laroche J."/>
            <person name="Dewar K."/>
            <person name="Juretic N."/>
            <person name="Blackburn G."/>
            <person name="Nisole A."/>
            <person name="Brunet B."/>
            <person name="Brandao M."/>
            <person name="Lumley L."/>
            <person name="Duan J."/>
            <person name="Quan G."/>
            <person name="Lucarotti C.J."/>
            <person name="Roe A.D."/>
            <person name="Sperling F.A.H."/>
            <person name="Levesque R.C."/>
            <person name="Cusson M."/>
        </authorList>
    </citation>
    <scope>NUCLEOTIDE SEQUENCE [LARGE SCALE GENOMIC DNA]</scope>
    <source>
        <strain evidence="1">Glfc:IPQL:Cfum</strain>
    </source>
</reference>
<accession>A0ACC0JKK6</accession>
<keyword evidence="2" id="KW-1185">Reference proteome</keyword>
<evidence type="ECO:0000313" key="1">
    <source>
        <dbReference type="EMBL" id="KAI8424599.1"/>
    </source>
</evidence>
<name>A0ACC0JKK6_CHOFU</name>
<gene>
    <name evidence="1" type="ORF">MSG28_003038</name>
</gene>
<dbReference type="Proteomes" id="UP001064048">
    <property type="component" value="Chromosome 4"/>
</dbReference>
<organism evidence="1 2">
    <name type="scientific">Choristoneura fumiferana</name>
    <name type="common">Spruce budworm moth</name>
    <name type="synonym">Archips fumiferana</name>
    <dbReference type="NCBI Taxonomy" id="7141"/>
    <lineage>
        <taxon>Eukaryota</taxon>
        <taxon>Metazoa</taxon>
        <taxon>Ecdysozoa</taxon>
        <taxon>Arthropoda</taxon>
        <taxon>Hexapoda</taxon>
        <taxon>Insecta</taxon>
        <taxon>Pterygota</taxon>
        <taxon>Neoptera</taxon>
        <taxon>Endopterygota</taxon>
        <taxon>Lepidoptera</taxon>
        <taxon>Glossata</taxon>
        <taxon>Ditrysia</taxon>
        <taxon>Tortricoidea</taxon>
        <taxon>Tortricidae</taxon>
        <taxon>Tortricinae</taxon>
        <taxon>Choristoneura</taxon>
    </lineage>
</organism>
<sequence length="82" mass="9289">MGSTMIVVLLALVGFISAQQNPSNEFRSNLEILDTYSTNLDEPAYRLRDNIQPSWVYVDLDVFLSESRFNGVVRHQVTVSPL</sequence>
<dbReference type="EMBL" id="CM046104">
    <property type="protein sequence ID" value="KAI8424599.1"/>
    <property type="molecule type" value="Genomic_DNA"/>
</dbReference>
<comment type="caution">
    <text evidence="1">The sequence shown here is derived from an EMBL/GenBank/DDBJ whole genome shotgun (WGS) entry which is preliminary data.</text>
</comment>
<proteinExistence type="predicted"/>